<dbReference type="PANTHER" id="PTHR42648:SF11">
    <property type="entry name" value="TRANSPOSON TY4-P GAG-POL POLYPROTEIN"/>
    <property type="match status" value="1"/>
</dbReference>
<evidence type="ECO:0000256" key="7">
    <source>
        <dbReference type="ARBA" id="ARBA00022759"/>
    </source>
</evidence>
<feature type="domain" description="CCHC-type" evidence="18">
    <location>
        <begin position="38"/>
        <end position="53"/>
    </location>
</feature>
<dbReference type="InterPro" id="IPR001878">
    <property type="entry name" value="Znf_CCHC"/>
</dbReference>
<evidence type="ECO:0000256" key="11">
    <source>
        <dbReference type="ARBA" id="ARBA00022908"/>
    </source>
</evidence>
<dbReference type="GO" id="GO:0006310">
    <property type="term" value="P:DNA recombination"/>
    <property type="evidence" value="ECO:0007669"/>
    <property type="project" value="UniProtKB-KW"/>
</dbReference>
<dbReference type="Pfam" id="PF13976">
    <property type="entry name" value="gag_pre-integrs"/>
    <property type="match status" value="1"/>
</dbReference>
<dbReference type="InterPro" id="IPR039537">
    <property type="entry name" value="Retrotran_Ty1/copia-like"/>
</dbReference>
<keyword evidence="13" id="KW-0808">Transferase</keyword>
<proteinExistence type="predicted"/>
<evidence type="ECO:0000256" key="14">
    <source>
        <dbReference type="ARBA" id="ARBA00023113"/>
    </source>
</evidence>
<dbReference type="GO" id="GO:0008270">
    <property type="term" value="F:zinc ion binding"/>
    <property type="evidence" value="ECO:0007669"/>
    <property type="project" value="UniProtKB-KW"/>
</dbReference>
<dbReference type="Gene3D" id="3.30.420.10">
    <property type="entry name" value="Ribonuclease H-like superfamily/Ribonuclease H"/>
    <property type="match status" value="1"/>
</dbReference>
<keyword evidence="11" id="KW-0229">DNA integration</keyword>
<evidence type="ECO:0000256" key="9">
    <source>
        <dbReference type="ARBA" id="ARBA00022840"/>
    </source>
</evidence>
<keyword evidence="13" id="KW-0548">Nucleotidyltransferase</keyword>
<dbReference type="PANTHER" id="PTHR42648">
    <property type="entry name" value="TRANSPOSASE, PUTATIVE-RELATED"/>
    <property type="match status" value="1"/>
</dbReference>
<dbReference type="GO" id="GO:0004519">
    <property type="term" value="F:endonuclease activity"/>
    <property type="evidence" value="ECO:0007669"/>
    <property type="project" value="UniProtKB-KW"/>
</dbReference>
<evidence type="ECO:0000256" key="12">
    <source>
        <dbReference type="ARBA" id="ARBA00022918"/>
    </source>
</evidence>
<dbReference type="InterPro" id="IPR036397">
    <property type="entry name" value="RNaseH_sf"/>
</dbReference>
<keyword evidence="15" id="KW-0233">DNA recombination</keyword>
<dbReference type="InterPro" id="IPR012337">
    <property type="entry name" value="RNaseH-like_sf"/>
</dbReference>
<evidence type="ECO:0000256" key="2">
    <source>
        <dbReference type="ARBA" id="ARBA00022612"/>
    </source>
</evidence>
<gene>
    <name evidence="20" type="ORF">PF011_g7249</name>
</gene>
<evidence type="ECO:0000313" key="20">
    <source>
        <dbReference type="EMBL" id="KAE9016218.1"/>
    </source>
</evidence>
<name>A0A6A3LDT3_9STRA</name>
<dbReference type="Gene3D" id="4.10.60.10">
    <property type="entry name" value="Zinc finger, CCHC-type"/>
    <property type="match status" value="1"/>
</dbReference>
<feature type="region of interest" description="Disordered" evidence="17">
    <location>
        <begin position="55"/>
        <end position="75"/>
    </location>
</feature>
<keyword evidence="12" id="KW-0695">RNA-directed DNA polymerase</keyword>
<keyword evidence="3" id="KW-0645">Protease</keyword>
<dbReference type="Pfam" id="PF22936">
    <property type="entry name" value="Pol_BBD"/>
    <property type="match status" value="1"/>
</dbReference>
<dbReference type="EMBL" id="QXFW01000320">
    <property type="protein sequence ID" value="KAE9016218.1"/>
    <property type="molecule type" value="Genomic_DNA"/>
</dbReference>
<keyword evidence="5" id="KW-0479">Metal-binding</keyword>
<dbReference type="PROSITE" id="PS50994">
    <property type="entry name" value="INTEGRASE"/>
    <property type="match status" value="1"/>
</dbReference>
<keyword evidence="8" id="KW-0378">Hydrolase</keyword>
<evidence type="ECO:0000256" key="4">
    <source>
        <dbReference type="ARBA" id="ARBA00022722"/>
    </source>
</evidence>
<dbReference type="PROSITE" id="PS50158">
    <property type="entry name" value="ZF_CCHC"/>
    <property type="match status" value="1"/>
</dbReference>
<keyword evidence="16" id="KW-0863">Zinc-finger</keyword>
<evidence type="ECO:0000313" key="21">
    <source>
        <dbReference type="Proteomes" id="UP000460718"/>
    </source>
</evidence>
<evidence type="ECO:0000259" key="19">
    <source>
        <dbReference type="PROSITE" id="PS50994"/>
    </source>
</evidence>
<keyword evidence="7" id="KW-0255">Endonuclease</keyword>
<evidence type="ECO:0000256" key="17">
    <source>
        <dbReference type="SAM" id="MobiDB-lite"/>
    </source>
</evidence>
<dbReference type="Pfam" id="PF00098">
    <property type="entry name" value="zf-CCHC"/>
    <property type="match status" value="1"/>
</dbReference>
<dbReference type="InterPro" id="IPR054722">
    <property type="entry name" value="PolX-like_BBD"/>
</dbReference>
<protein>
    <recommendedName>
        <fullName evidence="22">Retrovirus-related Pol polyprotein from transposon TNT 1-94</fullName>
    </recommendedName>
</protein>
<dbReference type="InterPro" id="IPR036875">
    <property type="entry name" value="Znf_CCHC_sf"/>
</dbReference>
<dbReference type="GO" id="GO:0008233">
    <property type="term" value="F:peptidase activity"/>
    <property type="evidence" value="ECO:0007669"/>
    <property type="project" value="UniProtKB-KW"/>
</dbReference>
<dbReference type="InterPro" id="IPR001584">
    <property type="entry name" value="Integrase_cat-core"/>
</dbReference>
<keyword evidence="9" id="KW-0067">ATP-binding</keyword>
<evidence type="ECO:0000256" key="15">
    <source>
        <dbReference type="ARBA" id="ARBA00023172"/>
    </source>
</evidence>
<keyword evidence="10" id="KW-0460">Magnesium</keyword>
<reference evidence="20 21" key="1">
    <citation type="submission" date="2018-09" db="EMBL/GenBank/DDBJ databases">
        <title>Genomic investigation of the strawberry pathogen Phytophthora fragariae indicates pathogenicity is determined by transcriptional variation in three key races.</title>
        <authorList>
            <person name="Adams T.M."/>
            <person name="Armitage A.D."/>
            <person name="Sobczyk M.K."/>
            <person name="Bates H.J."/>
            <person name="Dunwell J.M."/>
            <person name="Nellist C.F."/>
            <person name="Harrison R.J."/>
        </authorList>
    </citation>
    <scope>NUCLEOTIDE SEQUENCE [LARGE SCALE GENOMIC DNA]</scope>
    <source>
        <strain evidence="20 21">SCRP245</strain>
    </source>
</reference>
<dbReference type="GO" id="GO:0006508">
    <property type="term" value="P:proteolysis"/>
    <property type="evidence" value="ECO:0007669"/>
    <property type="project" value="UniProtKB-KW"/>
</dbReference>
<evidence type="ECO:0000256" key="16">
    <source>
        <dbReference type="PROSITE-ProRule" id="PRU00047"/>
    </source>
</evidence>
<dbReference type="AlphaFoldDB" id="A0A6A3LDT3"/>
<dbReference type="SUPFAM" id="SSF57756">
    <property type="entry name" value="Retrovirus zinc finger-like domains"/>
    <property type="match status" value="1"/>
</dbReference>
<keyword evidence="2" id="KW-1188">Viral release from host cell</keyword>
<evidence type="ECO:0000256" key="1">
    <source>
        <dbReference type="ARBA" id="ARBA00002180"/>
    </source>
</evidence>
<dbReference type="GO" id="GO:0003676">
    <property type="term" value="F:nucleic acid binding"/>
    <property type="evidence" value="ECO:0007669"/>
    <property type="project" value="InterPro"/>
</dbReference>
<evidence type="ECO:0000256" key="10">
    <source>
        <dbReference type="ARBA" id="ARBA00022842"/>
    </source>
</evidence>
<keyword evidence="16" id="KW-0862">Zinc</keyword>
<evidence type="ECO:0000259" key="18">
    <source>
        <dbReference type="PROSITE" id="PS50158"/>
    </source>
</evidence>
<dbReference type="SUPFAM" id="SSF53098">
    <property type="entry name" value="Ribonuclease H-like"/>
    <property type="match status" value="1"/>
</dbReference>
<feature type="region of interest" description="Disordered" evidence="17">
    <location>
        <begin position="1"/>
        <end position="39"/>
    </location>
</feature>
<dbReference type="SMART" id="SM00343">
    <property type="entry name" value="ZnF_C2HC"/>
    <property type="match status" value="1"/>
</dbReference>
<evidence type="ECO:0000256" key="8">
    <source>
        <dbReference type="ARBA" id="ARBA00022801"/>
    </source>
</evidence>
<dbReference type="GO" id="GO:0005524">
    <property type="term" value="F:ATP binding"/>
    <property type="evidence" value="ECO:0007669"/>
    <property type="project" value="UniProtKB-KW"/>
</dbReference>
<feature type="compositionally biased region" description="Polar residues" evidence="17">
    <location>
        <begin position="18"/>
        <end position="33"/>
    </location>
</feature>
<dbReference type="GO" id="GO:0015074">
    <property type="term" value="P:DNA integration"/>
    <property type="evidence" value="ECO:0007669"/>
    <property type="project" value="UniProtKB-KW"/>
</dbReference>
<evidence type="ECO:0000256" key="3">
    <source>
        <dbReference type="ARBA" id="ARBA00022670"/>
    </source>
</evidence>
<keyword evidence="13" id="KW-0239">DNA-directed DNA polymerase</keyword>
<dbReference type="GO" id="GO:0003887">
    <property type="term" value="F:DNA-directed DNA polymerase activity"/>
    <property type="evidence" value="ECO:0007669"/>
    <property type="project" value="UniProtKB-KW"/>
</dbReference>
<comment type="caution">
    <text evidence="20">The sequence shown here is derived from an EMBL/GenBank/DDBJ whole genome shotgun (WGS) entry which is preliminary data.</text>
</comment>
<feature type="region of interest" description="Disordered" evidence="17">
    <location>
        <begin position="105"/>
        <end position="125"/>
    </location>
</feature>
<keyword evidence="14" id="KW-0917">Virion maturation</keyword>
<comment type="function">
    <text evidence="1">The aspartyl protease (PR) mediates the proteolytic cleavages of the Gag and Gag-Pol polyproteins after assembly of the VLP.</text>
</comment>
<keyword evidence="6" id="KW-0547">Nucleotide-binding</keyword>
<organism evidence="20 21">
    <name type="scientific">Phytophthora fragariae</name>
    <dbReference type="NCBI Taxonomy" id="53985"/>
    <lineage>
        <taxon>Eukaryota</taxon>
        <taxon>Sar</taxon>
        <taxon>Stramenopiles</taxon>
        <taxon>Oomycota</taxon>
        <taxon>Peronosporomycetes</taxon>
        <taxon>Peronosporales</taxon>
        <taxon>Peronosporaceae</taxon>
        <taxon>Phytophthora</taxon>
    </lineage>
</organism>
<evidence type="ECO:0000256" key="6">
    <source>
        <dbReference type="ARBA" id="ARBA00022741"/>
    </source>
</evidence>
<evidence type="ECO:0000256" key="13">
    <source>
        <dbReference type="ARBA" id="ARBA00022932"/>
    </source>
</evidence>
<sequence length="546" mass="60902">MAQQVAARHNGGAVMNMMGQTRPQQAQFNGGRTSTKKRKCFHCGKPGHFKRDCWHRKTSSKKAQPGLKGNKGGATKAKLVIKKETTGNEKSGAIQHMMWLISGLSDATTPGRNDSSSESSDDDENMSVLGMVAKQKHSIDSSKWMLDRGSTTHVCINRDLFSSNKKSKAVFKVWTGAVTKGVMSGAVAVLTANSHVRGESIRLQLEDVEYSPGGSVNLLSLGRMEKLGWVPSFSNPGVTPRTFWLTRGQERLEFVKEGDHYWLYTVDPPVVGEAAVMTAIDADATPLMRWHERLGHLNVSAIKRMMDKGAVSGMDIPAHWFKKKFVCLNCLSAKKKRMSYKTSARHKRTTVNYERLMSDICDMGKYLPGLTGNRYVQLIQDEGSRYKWCFHLKSKDDADGNTLRLMSELIAQGHRIKTFSSDRGGEFLNTELKTFLALHGIRLVPTHPYTPEENALVEKLNGVLVNKMRAAMHAANLPDQLWPEVLQYIVGIDNMSATRALNGRTPSEKLLGQKPDLHRIRICGSVGFIHVPKEKRRTKLSPKSNR</sequence>
<dbReference type="GO" id="GO:0003964">
    <property type="term" value="F:RNA-directed DNA polymerase activity"/>
    <property type="evidence" value="ECO:0007669"/>
    <property type="project" value="UniProtKB-KW"/>
</dbReference>
<dbReference type="Proteomes" id="UP000460718">
    <property type="component" value="Unassembled WGS sequence"/>
</dbReference>
<dbReference type="InterPro" id="IPR025724">
    <property type="entry name" value="GAG-pre-integrase_dom"/>
</dbReference>
<accession>A0A6A3LDT3</accession>
<feature type="domain" description="Integrase catalytic" evidence="19">
    <location>
        <begin position="345"/>
        <end position="514"/>
    </location>
</feature>
<evidence type="ECO:0000256" key="5">
    <source>
        <dbReference type="ARBA" id="ARBA00022723"/>
    </source>
</evidence>
<keyword evidence="4" id="KW-0540">Nuclease</keyword>
<evidence type="ECO:0008006" key="22">
    <source>
        <dbReference type="Google" id="ProtNLM"/>
    </source>
</evidence>